<dbReference type="InterPro" id="IPR001845">
    <property type="entry name" value="HTH_ArsR_DNA-bd_dom"/>
</dbReference>
<dbReference type="SUPFAM" id="SSF46785">
    <property type="entry name" value="Winged helix' DNA-binding domain"/>
    <property type="match status" value="1"/>
</dbReference>
<dbReference type="AlphaFoldDB" id="A0A212TEH9"/>
<protein>
    <submittedName>
        <fullName evidence="5">Transcriptional regulator, ArsR family</fullName>
    </submittedName>
</protein>
<evidence type="ECO:0000313" key="5">
    <source>
        <dbReference type="EMBL" id="SNC64457.1"/>
    </source>
</evidence>
<dbReference type="SMART" id="SM00418">
    <property type="entry name" value="HTH_ARSR"/>
    <property type="match status" value="1"/>
</dbReference>
<reference evidence="5 6" key="1">
    <citation type="submission" date="2017-06" db="EMBL/GenBank/DDBJ databases">
        <authorList>
            <person name="Kim H.J."/>
            <person name="Triplett B.A."/>
        </authorList>
    </citation>
    <scope>NUCLEOTIDE SEQUENCE [LARGE SCALE GENOMIC DNA]</scope>
    <source>
        <strain evidence="5 6">DSM 22179</strain>
    </source>
</reference>
<dbReference type="InterPro" id="IPR036388">
    <property type="entry name" value="WH-like_DNA-bd_sf"/>
</dbReference>
<name>A0A212TEH9_9MICO</name>
<feature type="domain" description="HTH arsR-type" evidence="4">
    <location>
        <begin position="25"/>
        <end position="137"/>
    </location>
</feature>
<dbReference type="PANTHER" id="PTHR33154">
    <property type="entry name" value="TRANSCRIPTIONAL REGULATOR, ARSR FAMILY"/>
    <property type="match status" value="1"/>
</dbReference>
<keyword evidence="3" id="KW-0804">Transcription</keyword>
<dbReference type="GO" id="GO:0003700">
    <property type="term" value="F:DNA-binding transcription factor activity"/>
    <property type="evidence" value="ECO:0007669"/>
    <property type="project" value="InterPro"/>
</dbReference>
<dbReference type="PANTHER" id="PTHR33154:SF15">
    <property type="entry name" value="REGULATORY PROTEIN ARSR"/>
    <property type="match status" value="1"/>
</dbReference>
<accession>A0A212TEH9</accession>
<dbReference type="InterPro" id="IPR036390">
    <property type="entry name" value="WH_DNA-bd_sf"/>
</dbReference>
<proteinExistence type="predicted"/>
<dbReference type="Proteomes" id="UP000198122">
    <property type="component" value="Unassembled WGS sequence"/>
</dbReference>
<evidence type="ECO:0000256" key="3">
    <source>
        <dbReference type="ARBA" id="ARBA00023163"/>
    </source>
</evidence>
<dbReference type="GO" id="GO:0003677">
    <property type="term" value="F:DNA binding"/>
    <property type="evidence" value="ECO:0007669"/>
    <property type="project" value="UniProtKB-KW"/>
</dbReference>
<keyword evidence="1" id="KW-0805">Transcription regulation</keyword>
<dbReference type="EMBL" id="FYEZ01000001">
    <property type="protein sequence ID" value="SNC64457.1"/>
    <property type="molecule type" value="Genomic_DNA"/>
</dbReference>
<dbReference type="CDD" id="cd00090">
    <property type="entry name" value="HTH_ARSR"/>
    <property type="match status" value="1"/>
</dbReference>
<gene>
    <name evidence="5" type="ORF">SAMN05445756_1115</name>
</gene>
<dbReference type="Pfam" id="PF12840">
    <property type="entry name" value="HTH_20"/>
    <property type="match status" value="1"/>
</dbReference>
<sequence length="205" mass="22728">MFAKFPLHGYGHGMTPPEISTPGPEGLRALSHPVRLRLLGLLRTSGPNTATGLAQHLGVNSGATSYHLRQLAQHGFIEEDKGRGSSRERWWRAVHRSTRTSSKGLTPQERETFGAYQQAVAVVYSQQLQQVVEQAETLPAAWRRAGTTSDWMLRLTPERAHALRDALIEVITSWPEEDVPEAQPYWVNLNAALSPHAMPPAPDQT</sequence>
<evidence type="ECO:0000259" key="4">
    <source>
        <dbReference type="SMART" id="SM00418"/>
    </source>
</evidence>
<evidence type="ECO:0000256" key="2">
    <source>
        <dbReference type="ARBA" id="ARBA00023125"/>
    </source>
</evidence>
<organism evidence="5 6">
    <name type="scientific">Kytococcus aerolatus</name>
    <dbReference type="NCBI Taxonomy" id="592308"/>
    <lineage>
        <taxon>Bacteria</taxon>
        <taxon>Bacillati</taxon>
        <taxon>Actinomycetota</taxon>
        <taxon>Actinomycetes</taxon>
        <taxon>Micrococcales</taxon>
        <taxon>Kytococcaceae</taxon>
        <taxon>Kytococcus</taxon>
    </lineage>
</organism>
<keyword evidence="2" id="KW-0238">DNA-binding</keyword>
<evidence type="ECO:0000313" key="6">
    <source>
        <dbReference type="Proteomes" id="UP000198122"/>
    </source>
</evidence>
<dbReference type="Gene3D" id="1.10.10.10">
    <property type="entry name" value="Winged helix-like DNA-binding domain superfamily/Winged helix DNA-binding domain"/>
    <property type="match status" value="1"/>
</dbReference>
<evidence type="ECO:0000256" key="1">
    <source>
        <dbReference type="ARBA" id="ARBA00023015"/>
    </source>
</evidence>
<dbReference type="InterPro" id="IPR011991">
    <property type="entry name" value="ArsR-like_HTH"/>
</dbReference>
<keyword evidence="6" id="KW-1185">Reference proteome</keyword>
<dbReference type="InterPro" id="IPR051081">
    <property type="entry name" value="HTH_MetalResp_TranReg"/>
</dbReference>